<keyword evidence="3 6" id="KW-0812">Transmembrane</keyword>
<keyword evidence="6" id="KW-0186">Copper</keyword>
<evidence type="ECO:0000256" key="3">
    <source>
        <dbReference type="ARBA" id="ARBA00022692"/>
    </source>
</evidence>
<keyword evidence="5 6" id="KW-0472">Membrane</keyword>
<evidence type="ECO:0000256" key="5">
    <source>
        <dbReference type="ARBA" id="ARBA00023136"/>
    </source>
</evidence>
<feature type="transmembrane region" description="Helical" evidence="6">
    <location>
        <begin position="120"/>
        <end position="140"/>
    </location>
</feature>
<feature type="transmembrane region" description="Helical" evidence="6">
    <location>
        <begin position="12"/>
        <end position="33"/>
    </location>
</feature>
<keyword evidence="2 6" id="KW-1003">Cell membrane</keyword>
<reference evidence="10" key="1">
    <citation type="submission" date="2015-06" db="EMBL/GenBank/DDBJ databases">
        <authorList>
            <person name="Radhakrishnan Rajesh"/>
            <person name="Underwood Anthony"/>
            <person name="Al-Shahib Ali"/>
        </authorList>
    </citation>
    <scope>NUCLEOTIDE SEQUENCE [LARGE SCALE GENOMIC DNA]</scope>
    <source>
        <strain evidence="10">P19_London_7_VIM_2_05_10</strain>
    </source>
</reference>
<dbReference type="InterPro" id="IPR008457">
    <property type="entry name" value="Cu-R_CopD_dom"/>
</dbReference>
<evidence type="ECO:0000256" key="1">
    <source>
        <dbReference type="ARBA" id="ARBA00004651"/>
    </source>
</evidence>
<evidence type="ECO:0000313" key="10">
    <source>
        <dbReference type="Proteomes" id="UP000045039"/>
    </source>
</evidence>
<feature type="transmembrane region" description="Helical" evidence="6">
    <location>
        <begin position="160"/>
        <end position="178"/>
    </location>
</feature>
<accession>A0A080VE05</accession>
<dbReference type="Proteomes" id="UP000045039">
    <property type="component" value="Unassembled WGS sequence"/>
</dbReference>
<dbReference type="AlphaFoldDB" id="A0A080VE05"/>
<dbReference type="EMBL" id="NFFZ01000006">
    <property type="protein sequence ID" value="OTI61892.1"/>
    <property type="molecule type" value="Genomic_DNA"/>
</dbReference>
<proteinExistence type="inferred from homology"/>
<gene>
    <name evidence="8" type="primary">copD</name>
    <name evidence="9" type="ORF">CAZ10_14490</name>
    <name evidence="8" type="ORF">PAERUG_P19_London_7_VIM_2_05_10_03637</name>
</gene>
<comment type="similarity">
    <text evidence="6">Belongs to the CopD family.</text>
</comment>
<dbReference type="GO" id="GO:0006825">
    <property type="term" value="P:copper ion transport"/>
    <property type="evidence" value="ECO:0007669"/>
    <property type="project" value="InterPro"/>
</dbReference>
<evidence type="ECO:0000313" key="11">
    <source>
        <dbReference type="Proteomes" id="UP000194857"/>
    </source>
</evidence>
<organism evidence="8 10">
    <name type="scientific">Pseudomonas aeruginosa</name>
    <dbReference type="NCBI Taxonomy" id="287"/>
    <lineage>
        <taxon>Bacteria</taxon>
        <taxon>Pseudomonadati</taxon>
        <taxon>Pseudomonadota</taxon>
        <taxon>Gammaproteobacteria</taxon>
        <taxon>Pseudomonadales</taxon>
        <taxon>Pseudomonadaceae</taxon>
        <taxon>Pseudomonas</taxon>
    </lineage>
</organism>
<feature type="domain" description="Copper resistance protein D" evidence="7">
    <location>
        <begin position="195"/>
        <end position="300"/>
    </location>
</feature>
<dbReference type="PANTHER" id="PTHR34820">
    <property type="entry name" value="INNER MEMBRANE PROTEIN YEBZ"/>
    <property type="match status" value="1"/>
</dbReference>
<dbReference type="Pfam" id="PF05425">
    <property type="entry name" value="CopD"/>
    <property type="match status" value="1"/>
</dbReference>
<dbReference type="Proteomes" id="UP000194857">
    <property type="component" value="Unassembled WGS sequence"/>
</dbReference>
<feature type="transmembrane region" description="Helical" evidence="6">
    <location>
        <begin position="199"/>
        <end position="221"/>
    </location>
</feature>
<evidence type="ECO:0000256" key="6">
    <source>
        <dbReference type="RuleBase" id="RU369037"/>
    </source>
</evidence>
<evidence type="ECO:0000313" key="9">
    <source>
        <dbReference type="EMBL" id="OTI61892.1"/>
    </source>
</evidence>
<dbReference type="InterPro" id="IPR047689">
    <property type="entry name" value="CopD"/>
</dbReference>
<dbReference type="NCBIfam" id="NF033808">
    <property type="entry name" value="copper_CopD"/>
    <property type="match status" value="1"/>
</dbReference>
<reference evidence="8" key="2">
    <citation type="submission" date="2015-06" db="EMBL/GenBank/DDBJ databases">
        <authorList>
            <person name="Radhakrishnan R."/>
            <person name="Underwood A."/>
            <person name="Al-Shahib A."/>
        </authorList>
    </citation>
    <scope>NUCLEOTIDE SEQUENCE</scope>
    <source>
        <strain evidence="8">P19_London_7_VIM_2_05_10</strain>
    </source>
</reference>
<keyword evidence="4 6" id="KW-1133">Transmembrane helix</keyword>
<feature type="transmembrane region" description="Helical" evidence="6">
    <location>
        <begin position="88"/>
        <end position="113"/>
    </location>
</feature>
<dbReference type="RefSeq" id="WP_003097522.1">
    <property type="nucleotide sequence ID" value="NZ_AP014839.1"/>
</dbReference>
<dbReference type="eggNOG" id="COG1276">
    <property type="taxonomic scope" value="Bacteria"/>
</dbReference>
<keyword evidence="6" id="KW-0997">Cell inner membrane</keyword>
<comment type="function">
    <text evidence="6">Involved in copper resistance.</text>
</comment>
<comment type="subcellular location">
    <subcellularLocation>
        <location evidence="6">Cell inner membrane</location>
        <topology evidence="6">Multi-pass membrane protein</topology>
    </subcellularLocation>
    <subcellularLocation>
        <location evidence="1">Cell membrane</location>
        <topology evidence="1">Multi-pass membrane protein</topology>
    </subcellularLocation>
</comment>
<dbReference type="GO" id="GO:0005886">
    <property type="term" value="C:plasma membrane"/>
    <property type="evidence" value="ECO:0007669"/>
    <property type="project" value="UniProtKB-SubCell"/>
</dbReference>
<evidence type="ECO:0000259" key="7">
    <source>
        <dbReference type="Pfam" id="PF05425"/>
    </source>
</evidence>
<dbReference type="InterPro" id="IPR032694">
    <property type="entry name" value="CopC/D"/>
</dbReference>
<evidence type="ECO:0000256" key="4">
    <source>
        <dbReference type="ARBA" id="ARBA00022989"/>
    </source>
</evidence>
<reference evidence="9 11" key="3">
    <citation type="submission" date="2017-05" db="EMBL/GenBank/DDBJ databases">
        <authorList>
            <person name="Song R."/>
            <person name="Chenine A.L."/>
            <person name="Ruprecht R.M."/>
        </authorList>
    </citation>
    <scope>NUCLEOTIDE SEQUENCE [LARGE SCALE GENOMIC DNA]</scope>
    <source>
        <strain evidence="9 11">S567_C10_BS</strain>
    </source>
</reference>
<name>A0A080VE05_PSEAI</name>
<dbReference type="PANTHER" id="PTHR34820:SF4">
    <property type="entry name" value="INNER MEMBRANE PROTEIN YEBZ"/>
    <property type="match status" value="1"/>
</dbReference>
<evidence type="ECO:0000256" key="2">
    <source>
        <dbReference type="ARBA" id="ARBA00022475"/>
    </source>
</evidence>
<feature type="transmembrane region" description="Helical" evidence="6">
    <location>
        <begin position="283"/>
        <end position="302"/>
    </location>
</feature>
<protein>
    <recommendedName>
        <fullName evidence="6">Copper resistance protein D</fullName>
    </recommendedName>
</protein>
<comment type="caution">
    <text evidence="8">The sequence shown here is derived from an EMBL/GenBank/DDBJ whole genome shotgun (WGS) entry which is preliminary data.</text>
</comment>
<evidence type="ECO:0000313" key="8">
    <source>
        <dbReference type="EMBL" id="CRP16495.1"/>
    </source>
</evidence>
<dbReference type="GeneID" id="75274853"/>
<sequence>MAGDWLTIVLRLALYLDLAAAFGVAMFGLYALGNDERSSTISRRYRVLIGASAAIGIALSMWGMTVMAKAMSGAQSYAELSTHVFDMLITGTHMGIAWCIRILALLVCVLVAMLKLNATLRFAVMALSTGVALATLAWAGHGAMDDGVRGYIHLASDITHLWAAGAWVGALVAFLMLASHKQDVAQDPVAVLSRTSNGFARIGTAIVAALVVSGILNYLLIAGPSFDPLISTLYGRLLMVKLLLFAGMLALAAANRYRLSPSLEAALKAGNRAQAVIKLRQSLFTEATLAVLVLASVAWLGILSPTGT</sequence>
<dbReference type="GO" id="GO:0046688">
    <property type="term" value="P:response to copper ion"/>
    <property type="evidence" value="ECO:0007669"/>
    <property type="project" value="UniProtKB-UniRule"/>
</dbReference>
<feature type="transmembrane region" description="Helical" evidence="6">
    <location>
        <begin position="233"/>
        <end position="254"/>
    </location>
</feature>
<dbReference type="EMBL" id="CVVU01000209">
    <property type="protein sequence ID" value="CRP16495.1"/>
    <property type="molecule type" value="Genomic_DNA"/>
</dbReference>
<feature type="transmembrane region" description="Helical" evidence="6">
    <location>
        <begin position="45"/>
        <end position="68"/>
    </location>
</feature>